<dbReference type="SUPFAM" id="SSF53756">
    <property type="entry name" value="UDP-Glycosyltransferase/glycogen phosphorylase"/>
    <property type="match status" value="1"/>
</dbReference>
<dbReference type="Proteomes" id="UP001240171">
    <property type="component" value="Unassembled WGS sequence"/>
</dbReference>
<evidence type="ECO:0000313" key="1">
    <source>
        <dbReference type="EMBL" id="MDO7907209.1"/>
    </source>
</evidence>
<dbReference type="PANTHER" id="PTHR38134:SF2">
    <property type="entry name" value="GALACTOKINASE"/>
    <property type="match status" value="1"/>
</dbReference>
<gene>
    <name evidence="1" type="ORF">Q5741_12390</name>
</gene>
<evidence type="ECO:0008006" key="3">
    <source>
        <dbReference type="Google" id="ProtNLM"/>
    </source>
</evidence>
<name>A0ABT9CEZ5_9BACL</name>
<dbReference type="InterPro" id="IPR053205">
    <property type="entry name" value="GHMP_kinase_L-arabinokinase"/>
</dbReference>
<organism evidence="1 2">
    <name type="scientific">Paenibacillus lacisoli</name>
    <dbReference type="NCBI Taxonomy" id="3064525"/>
    <lineage>
        <taxon>Bacteria</taxon>
        <taxon>Bacillati</taxon>
        <taxon>Bacillota</taxon>
        <taxon>Bacilli</taxon>
        <taxon>Bacillales</taxon>
        <taxon>Paenibacillaceae</taxon>
        <taxon>Paenibacillus</taxon>
    </lineage>
</organism>
<proteinExistence type="predicted"/>
<evidence type="ECO:0000313" key="2">
    <source>
        <dbReference type="Proteomes" id="UP001240171"/>
    </source>
</evidence>
<reference evidence="1 2" key="1">
    <citation type="submission" date="2023-07" db="EMBL/GenBank/DDBJ databases">
        <title>Paenibacillus sp. JX-17 nov. isolated from soil.</title>
        <authorList>
            <person name="Wan Y."/>
            <person name="Liu B."/>
        </authorList>
    </citation>
    <scope>NUCLEOTIDE SEQUENCE [LARGE SCALE GENOMIC DNA]</scope>
    <source>
        <strain evidence="1 2">JX-17</strain>
    </source>
</reference>
<sequence length="377" mass="41997">MNICYYITDYGYGHAARSVALIRELLMRLSAAELQLTICSERVLPFLVASLAGAGQRGSGNIHYRRVKLDVGYVLKPGTVEIDPSAMKAAYGKYIESFSVLVQQERDFLLQGKFDWVISDISAIPFAAASAARIPSIGISNFTWYTACRDVLNEKELQPLYEAYRNMDYFISLPGAADEPDWGRQARLEAGFYSRPADHRTVLELRQQLDPYGGSLIVYFAIGMGMDVQGLETLRWMEDNRCLFIVSSNMPVEGKRIIRIPREMTESQLYLAASDLVISKPGWGTASEAVQYGKPMLLIERGAMPEDRNTIDVLRKLLPVRLLRWEELADLNDLPAWLEEQGLSVRPGAGMKGNSGEEGVKALTDCVLNLLSVPGAE</sequence>
<protein>
    <recommendedName>
        <fullName evidence="3">Glycosyl transferase family 28 C-terminal domain-containing protein</fullName>
    </recommendedName>
</protein>
<dbReference type="PANTHER" id="PTHR38134">
    <property type="entry name" value="SLR1395 PROTEIN"/>
    <property type="match status" value="1"/>
</dbReference>
<accession>A0ABT9CEZ5</accession>
<dbReference type="EMBL" id="JAUQTB010000006">
    <property type="protein sequence ID" value="MDO7907209.1"/>
    <property type="molecule type" value="Genomic_DNA"/>
</dbReference>
<dbReference type="Gene3D" id="3.40.50.2000">
    <property type="entry name" value="Glycogen Phosphorylase B"/>
    <property type="match status" value="1"/>
</dbReference>
<dbReference type="RefSeq" id="WP_305024415.1">
    <property type="nucleotide sequence ID" value="NZ_JAUQTB010000006.1"/>
</dbReference>
<comment type="caution">
    <text evidence="1">The sequence shown here is derived from an EMBL/GenBank/DDBJ whole genome shotgun (WGS) entry which is preliminary data.</text>
</comment>
<keyword evidence="2" id="KW-1185">Reference proteome</keyword>